<accession>A0AAN8X2K5</accession>
<protein>
    <recommendedName>
        <fullName evidence="2">DUF4042 domain-containing protein</fullName>
    </recommendedName>
</protein>
<evidence type="ECO:0000259" key="2">
    <source>
        <dbReference type="Pfam" id="PF13251"/>
    </source>
</evidence>
<comment type="caution">
    <text evidence="3">The sequence shown here is derived from an EMBL/GenBank/DDBJ whole genome shotgun (WGS) entry which is preliminary data.</text>
</comment>
<organism evidence="3 4">
    <name type="scientific">Halocaridina rubra</name>
    <name type="common">Hawaiian red shrimp</name>
    <dbReference type="NCBI Taxonomy" id="373956"/>
    <lineage>
        <taxon>Eukaryota</taxon>
        <taxon>Metazoa</taxon>
        <taxon>Ecdysozoa</taxon>
        <taxon>Arthropoda</taxon>
        <taxon>Crustacea</taxon>
        <taxon>Multicrustacea</taxon>
        <taxon>Malacostraca</taxon>
        <taxon>Eumalacostraca</taxon>
        <taxon>Eucarida</taxon>
        <taxon>Decapoda</taxon>
        <taxon>Pleocyemata</taxon>
        <taxon>Caridea</taxon>
        <taxon>Atyoidea</taxon>
        <taxon>Atyidae</taxon>
        <taxon>Halocaridina</taxon>
    </lineage>
</organism>
<keyword evidence="4" id="KW-1185">Reference proteome</keyword>
<proteinExistence type="predicted"/>
<dbReference type="InterPro" id="IPR052107">
    <property type="entry name" value="HEAT6"/>
</dbReference>
<feature type="compositionally biased region" description="Acidic residues" evidence="1">
    <location>
        <begin position="467"/>
        <end position="481"/>
    </location>
</feature>
<dbReference type="EMBL" id="JAXCGZ010010944">
    <property type="protein sequence ID" value="KAK7075377.1"/>
    <property type="molecule type" value="Genomic_DNA"/>
</dbReference>
<dbReference type="PANTHER" id="PTHR13366">
    <property type="entry name" value="MALARIA ANTIGEN-RELATED"/>
    <property type="match status" value="1"/>
</dbReference>
<dbReference type="Proteomes" id="UP001381693">
    <property type="component" value="Unassembled WGS sequence"/>
</dbReference>
<gene>
    <name evidence="3" type="ORF">SK128_007681</name>
</gene>
<dbReference type="InterPro" id="IPR016024">
    <property type="entry name" value="ARM-type_fold"/>
</dbReference>
<evidence type="ECO:0000313" key="4">
    <source>
        <dbReference type="Proteomes" id="UP001381693"/>
    </source>
</evidence>
<dbReference type="Pfam" id="PF13251">
    <property type="entry name" value="DUF4042"/>
    <property type="match status" value="1"/>
</dbReference>
<dbReference type="AlphaFoldDB" id="A0AAN8X2K5"/>
<feature type="non-terminal residue" evidence="3">
    <location>
        <position position="562"/>
    </location>
</feature>
<evidence type="ECO:0000256" key="1">
    <source>
        <dbReference type="SAM" id="MobiDB-lite"/>
    </source>
</evidence>
<feature type="domain" description="DUF4042" evidence="2">
    <location>
        <begin position="269"/>
        <end position="439"/>
    </location>
</feature>
<dbReference type="PANTHER" id="PTHR13366:SF0">
    <property type="entry name" value="HEAT REPEAT-CONTAINING PROTEIN 6"/>
    <property type="match status" value="1"/>
</dbReference>
<dbReference type="SUPFAM" id="SSF48371">
    <property type="entry name" value="ARM repeat"/>
    <property type="match status" value="1"/>
</dbReference>
<name>A0AAN8X2K5_HALRR</name>
<reference evidence="3 4" key="1">
    <citation type="submission" date="2023-11" db="EMBL/GenBank/DDBJ databases">
        <title>Halocaridina rubra genome assembly.</title>
        <authorList>
            <person name="Smith C."/>
        </authorList>
    </citation>
    <scope>NUCLEOTIDE SEQUENCE [LARGE SCALE GENOMIC DNA]</scope>
    <source>
        <strain evidence="3">EP-1</strain>
        <tissue evidence="3">Whole</tissue>
    </source>
</reference>
<evidence type="ECO:0000313" key="3">
    <source>
        <dbReference type="EMBL" id="KAK7075377.1"/>
    </source>
</evidence>
<feature type="region of interest" description="Disordered" evidence="1">
    <location>
        <begin position="467"/>
        <end position="499"/>
    </location>
</feature>
<dbReference type="InterPro" id="IPR025283">
    <property type="entry name" value="DUF4042"/>
</dbReference>
<sequence>MEHDSSWHIQAPAMQCLHLLTYVSPEVITEAHRLGDEIFPPEVVSNIQRIAIRVLKQNIATPSAHQHKLYLYLVTSALNIIYNLVVCAPNDILGSIIVSACHPFIFFGLPGFTHTNLMQNSVGLEVDMPVSSCTDSDTSSRTYTNINRRKRLRRKQALSSCSTSDPSEDLGSIIPSVEGVRLGFKKPPPASTLAGISLKPQWARVERVSNDNEKSMTSLTIPGQQDVIENGPETCDNSSIEVLTSGSVTDFSDIEGGEAEKEVTPMAHVRQCSLQLINAVIMKVGKQHKFSYWPTLMCQTPSLMTSVLKDPSPSVRMAALQVMNTFLLDSSQVFAMALDTPGKGPYASFGHQLGTSIQELHRCLVLVLLLEKFTGALVRTLKTIELLTENVNYSKLKPGLLTKIVTHVKYFMRYKEAVAQANAFSVMVSVLMIKSQVPELRDLLLRYQTPAPASLSSAVEVVPPSLLEEELPGEDTEEEEELQRAMVSEDEDETEENKLPEKNTVSWLIQRCIDSLLSPDREALRGIYIQVQLQSLKVLTALVSEHLSIIHQSLPLLQHVII</sequence>